<dbReference type="EMBL" id="CAVNYO010000183">
    <property type="protein sequence ID" value="CAK5272603.1"/>
    <property type="molecule type" value="Genomic_DNA"/>
</dbReference>
<dbReference type="SUPFAM" id="SSF53756">
    <property type="entry name" value="UDP-Glycosyltransferase/glycogen phosphorylase"/>
    <property type="match status" value="1"/>
</dbReference>
<dbReference type="Pfam" id="PF00201">
    <property type="entry name" value="UDPGT"/>
    <property type="match status" value="1"/>
</dbReference>
<keyword evidence="2" id="KW-0808">Transferase</keyword>
<comment type="similarity">
    <text evidence="1">Belongs to the UDP-glycosyltransferase family.</text>
</comment>
<evidence type="ECO:0000256" key="1">
    <source>
        <dbReference type="ARBA" id="ARBA00009995"/>
    </source>
</evidence>
<organism evidence="3 4">
    <name type="scientific">Mycena citricolor</name>
    <dbReference type="NCBI Taxonomy" id="2018698"/>
    <lineage>
        <taxon>Eukaryota</taxon>
        <taxon>Fungi</taxon>
        <taxon>Dikarya</taxon>
        <taxon>Basidiomycota</taxon>
        <taxon>Agaricomycotina</taxon>
        <taxon>Agaricomycetes</taxon>
        <taxon>Agaricomycetidae</taxon>
        <taxon>Agaricales</taxon>
        <taxon>Marasmiineae</taxon>
        <taxon>Mycenaceae</taxon>
        <taxon>Mycena</taxon>
    </lineage>
</organism>
<dbReference type="Proteomes" id="UP001295794">
    <property type="component" value="Unassembled WGS sequence"/>
</dbReference>
<dbReference type="GO" id="GO:0035251">
    <property type="term" value="F:UDP-glucosyltransferase activity"/>
    <property type="evidence" value="ECO:0007669"/>
    <property type="project" value="TreeGrafter"/>
</dbReference>
<protein>
    <recommendedName>
        <fullName evidence="5">Glycosyltransferase family 1 protein</fullName>
    </recommendedName>
</protein>
<evidence type="ECO:0000313" key="4">
    <source>
        <dbReference type="Proteomes" id="UP001295794"/>
    </source>
</evidence>
<accession>A0AAD2Q3N9</accession>
<evidence type="ECO:0008006" key="5">
    <source>
        <dbReference type="Google" id="ProtNLM"/>
    </source>
</evidence>
<name>A0AAD2Q3N9_9AGAR</name>
<proteinExistence type="inferred from homology"/>
<sequence length="461" mass="49586">MMEKELASCTYDRDRLKIVGVGVKGVPMSPAFLKEATEQLVGGWLETLGKVLGESAAPWPKPRTLHMDFFGGCFAFPPTKAMLGPDGKILMWCSAGVTSIADHFGGNLGDLSRAIFADETRRAGRSMEDIMGDVIESSNGSDKLDGRTISIAGILDIYDHEHTAFGAGGPRQLAPVLVSAQDMAQAVDGFFCAGSSPLEPAGAEHSRSYFAKRNQELFLLGPQMSEKDWAAPSVGPGPDDTTIKSFLDSAVQKYGASSVLYISFGSFFFPVATPHLVEAMIDVLLDLETPIPFVFVLAGPMASLPKATIDRIHDSGKGLVCDSWVDQKAILQSGSIGWFLTHGGYNSLTESLSQGIPLIFWPIGAEQAVNAAVFSQEPHAIGIELFQIRAGKQLGPSLRPEAPKITGTVEDAKTEFAQTFAALKGSKGKGLREAAAKIGRLWREERVDGESARELIRFIQY</sequence>
<dbReference type="PANTHER" id="PTHR48047:SF215">
    <property type="entry name" value="GLYCOSYLTRANSFERASE"/>
    <property type="match status" value="1"/>
</dbReference>
<dbReference type="Gene3D" id="3.40.50.2000">
    <property type="entry name" value="Glycogen Phosphorylase B"/>
    <property type="match status" value="1"/>
</dbReference>
<dbReference type="PANTHER" id="PTHR48047">
    <property type="entry name" value="GLYCOSYLTRANSFERASE"/>
    <property type="match status" value="1"/>
</dbReference>
<evidence type="ECO:0000313" key="3">
    <source>
        <dbReference type="EMBL" id="CAK5272603.1"/>
    </source>
</evidence>
<dbReference type="AlphaFoldDB" id="A0AAD2Q3N9"/>
<gene>
    <name evidence="3" type="ORF">MYCIT1_LOCUS18361</name>
</gene>
<keyword evidence="4" id="KW-1185">Reference proteome</keyword>
<evidence type="ECO:0000256" key="2">
    <source>
        <dbReference type="ARBA" id="ARBA00022679"/>
    </source>
</evidence>
<dbReference type="InterPro" id="IPR002213">
    <property type="entry name" value="UDP_glucos_trans"/>
</dbReference>
<reference evidence="3" key="1">
    <citation type="submission" date="2023-11" db="EMBL/GenBank/DDBJ databases">
        <authorList>
            <person name="De Vega J J."/>
            <person name="De Vega J J."/>
        </authorList>
    </citation>
    <scope>NUCLEOTIDE SEQUENCE</scope>
</reference>
<comment type="caution">
    <text evidence="3">The sequence shown here is derived from an EMBL/GenBank/DDBJ whole genome shotgun (WGS) entry which is preliminary data.</text>
</comment>